<proteinExistence type="predicted"/>
<dbReference type="GO" id="GO:0009401">
    <property type="term" value="P:phosphoenolpyruvate-dependent sugar phosphotransferase system"/>
    <property type="evidence" value="ECO:0007669"/>
    <property type="project" value="InterPro"/>
</dbReference>
<gene>
    <name evidence="11" type="ORF">BJN45_06165</name>
</gene>
<dbReference type="PANTHER" id="PTHR33121:SF71">
    <property type="entry name" value="OXYGEN SENSOR PROTEIN DOSP"/>
    <property type="match status" value="1"/>
</dbReference>
<reference evidence="11 12" key="1">
    <citation type="submission" date="2016-10" db="EMBL/GenBank/DDBJ databases">
        <title>Alkaliphiles isolated from bioreactors.</title>
        <authorList>
            <person name="Salah Z."/>
            <person name="Rout S.P."/>
            <person name="Humphreys P.N."/>
        </authorList>
    </citation>
    <scope>NUCLEOTIDE SEQUENCE [LARGE SCALE GENOMIC DNA]</scope>
    <source>
        <strain evidence="11 12">ZS02</strain>
    </source>
</reference>
<evidence type="ECO:0000256" key="7">
    <source>
        <dbReference type="ARBA" id="ARBA00023136"/>
    </source>
</evidence>
<dbReference type="PROSITE" id="PS51105">
    <property type="entry name" value="PTS_EIIC_TYPE_3"/>
    <property type="match status" value="1"/>
</dbReference>
<evidence type="ECO:0000259" key="10">
    <source>
        <dbReference type="PROSITE" id="PS51105"/>
    </source>
</evidence>
<feature type="transmembrane region" description="Helical" evidence="8">
    <location>
        <begin position="290"/>
        <end position="309"/>
    </location>
</feature>
<evidence type="ECO:0008006" key="13">
    <source>
        <dbReference type="Google" id="ProtNLM"/>
    </source>
</evidence>
<feature type="transmembrane region" description="Helical" evidence="8">
    <location>
        <begin position="96"/>
        <end position="115"/>
    </location>
</feature>
<dbReference type="Pfam" id="PF02378">
    <property type="entry name" value="PTS_EIIC"/>
    <property type="match status" value="1"/>
</dbReference>
<keyword evidence="3" id="KW-1003">Cell membrane</keyword>
<dbReference type="Gene3D" id="3.20.20.450">
    <property type="entry name" value="EAL domain"/>
    <property type="match status" value="1"/>
</dbReference>
<dbReference type="InterPro" id="IPR035919">
    <property type="entry name" value="EAL_sf"/>
</dbReference>
<evidence type="ECO:0000256" key="8">
    <source>
        <dbReference type="SAM" id="Phobius"/>
    </source>
</evidence>
<evidence type="ECO:0000256" key="1">
    <source>
        <dbReference type="ARBA" id="ARBA00004651"/>
    </source>
</evidence>
<evidence type="ECO:0000259" key="9">
    <source>
        <dbReference type="PROSITE" id="PS50883"/>
    </source>
</evidence>
<protein>
    <recommendedName>
        <fullName evidence="13">PTS lactose transporter subunit IIC</fullName>
    </recommendedName>
</protein>
<sequence length="700" mass="74996">MGLWLLSIRDAFVSLLPLTLFGVAATLLRHFPGGLDWLYPSASFAASWEASLEQIIAASHGVFGLALAVVVALHLVPRLPSLQDPDDNPPPMMVGAAALVNFMLCSMGLSLGGGGAMGYEAMLLGIIVGLGTAELLRWSAGQRWLMFVDVPVDADKSLIHALRFCTPVIFCGIFILLLASALSGLSLLAPVLAVLADWLAVSVLGEYLATSVAILVNQAFWSIGVHGGHLLDLYAGDFFVAPGLAPDGQLAWRPLVDSFVLLGGSGATLGLIVAIRLAAAGGAQWRIARLGLLPSMFNINEVILFGLPVVLSPRYLVPFILVPLALGLLTLFAVNGGLFELQAVSIPWTTPPLISGWLLSGSWRGVLWQVMEIGLATLFYLPFVRRAEAGRAASHARLLGEVIEAVRTEAPVRAMVIRRRDELGIMGRILLAALRADIRKGALSMCYQPKHDRAGALVGLEALVRWNSRKFGPIPAQVAVNLAEDGGCIRELGYWVINTACAAKARWNALGHGELTLAINVSPSQLADPGFAGQLALTLQAHGLNCHEIEIEITESQAIPDEASTNTTLQALSENGVRLSMDDFGMGYSSLLHLRRFGIHSIKIDGSLTRDLQGNPANADIIRAICALGKARQVEVVAEFVETREQMQALINMGCDVFQGYLYSPPLTEPACLEYFERCRMASIGCDSGADHADQKQKLA</sequence>
<dbReference type="InterPro" id="IPR003352">
    <property type="entry name" value="PTS_EIIC"/>
</dbReference>
<feature type="transmembrane region" description="Helical" evidence="8">
    <location>
        <begin position="161"/>
        <end position="181"/>
    </location>
</feature>
<dbReference type="AlphaFoldDB" id="A0A1R1I7T1"/>
<keyword evidence="6 8" id="KW-1133">Transmembrane helix</keyword>
<feature type="domain" description="EAL" evidence="9">
    <location>
        <begin position="427"/>
        <end position="680"/>
    </location>
</feature>
<feature type="transmembrane region" description="Helical" evidence="8">
    <location>
        <begin position="315"/>
        <end position="334"/>
    </location>
</feature>
<feature type="transmembrane region" description="Helical" evidence="8">
    <location>
        <begin position="187"/>
        <end position="208"/>
    </location>
</feature>
<keyword evidence="5 8" id="KW-0812">Transmembrane</keyword>
<evidence type="ECO:0000256" key="6">
    <source>
        <dbReference type="ARBA" id="ARBA00022989"/>
    </source>
</evidence>
<evidence type="ECO:0000256" key="5">
    <source>
        <dbReference type="ARBA" id="ARBA00022692"/>
    </source>
</evidence>
<dbReference type="SUPFAM" id="SSF141868">
    <property type="entry name" value="EAL domain-like"/>
    <property type="match status" value="1"/>
</dbReference>
<keyword evidence="12" id="KW-1185">Reference proteome</keyword>
<dbReference type="GO" id="GO:0008982">
    <property type="term" value="F:protein-N(PI)-phosphohistidine-sugar phosphotransferase activity"/>
    <property type="evidence" value="ECO:0007669"/>
    <property type="project" value="InterPro"/>
</dbReference>
<evidence type="ECO:0000256" key="2">
    <source>
        <dbReference type="ARBA" id="ARBA00022448"/>
    </source>
</evidence>
<organism evidence="11 12">
    <name type="scientific">Azonexus hydrophilus</name>
    <dbReference type="NCBI Taxonomy" id="418702"/>
    <lineage>
        <taxon>Bacteria</taxon>
        <taxon>Pseudomonadati</taxon>
        <taxon>Pseudomonadota</taxon>
        <taxon>Betaproteobacteria</taxon>
        <taxon>Rhodocyclales</taxon>
        <taxon>Azonexaceae</taxon>
        <taxon>Azonexus</taxon>
    </lineage>
</organism>
<dbReference type="STRING" id="418702.BJN45_06165"/>
<evidence type="ECO:0000313" key="11">
    <source>
        <dbReference type="EMBL" id="OMG54765.1"/>
    </source>
</evidence>
<dbReference type="InterPro" id="IPR001633">
    <property type="entry name" value="EAL_dom"/>
</dbReference>
<feature type="transmembrane region" description="Helical" evidence="8">
    <location>
        <begin position="55"/>
        <end position="76"/>
    </location>
</feature>
<comment type="caution">
    <text evidence="11">The sequence shown here is derived from an EMBL/GenBank/DDBJ whole genome shotgun (WGS) entry which is preliminary data.</text>
</comment>
<keyword evidence="4" id="KW-0762">Sugar transport</keyword>
<comment type="subcellular location">
    <subcellularLocation>
        <location evidence="1">Cell membrane</location>
        <topology evidence="1">Multi-pass membrane protein</topology>
    </subcellularLocation>
</comment>
<evidence type="ECO:0000256" key="3">
    <source>
        <dbReference type="ARBA" id="ARBA00022475"/>
    </source>
</evidence>
<dbReference type="InterPro" id="IPR004501">
    <property type="entry name" value="PTS_EIIC_3"/>
</dbReference>
<dbReference type="GO" id="GO:0005886">
    <property type="term" value="C:plasma membrane"/>
    <property type="evidence" value="ECO:0007669"/>
    <property type="project" value="UniProtKB-SubCell"/>
</dbReference>
<feature type="transmembrane region" description="Helical" evidence="8">
    <location>
        <begin position="259"/>
        <end position="278"/>
    </location>
</feature>
<accession>A0A1R1I7T1</accession>
<keyword evidence="7 8" id="KW-0472">Membrane</keyword>
<dbReference type="CDD" id="cd01948">
    <property type="entry name" value="EAL"/>
    <property type="match status" value="1"/>
</dbReference>
<name>A0A1R1I7T1_9RHOO</name>
<evidence type="ECO:0000313" key="12">
    <source>
        <dbReference type="Proteomes" id="UP000187526"/>
    </source>
</evidence>
<dbReference type="EMBL" id="MTHD01000002">
    <property type="protein sequence ID" value="OMG54765.1"/>
    <property type="molecule type" value="Genomic_DNA"/>
</dbReference>
<feature type="domain" description="PTS EIIC type-3" evidence="10">
    <location>
        <begin position="1"/>
        <end position="383"/>
    </location>
</feature>
<keyword evidence="2" id="KW-0813">Transport</keyword>
<dbReference type="GO" id="GO:0071111">
    <property type="term" value="F:cyclic-guanylate-specific phosphodiesterase activity"/>
    <property type="evidence" value="ECO:0007669"/>
    <property type="project" value="InterPro"/>
</dbReference>
<feature type="transmembrane region" description="Helical" evidence="8">
    <location>
        <begin position="12"/>
        <end position="31"/>
    </location>
</feature>
<dbReference type="Proteomes" id="UP000187526">
    <property type="component" value="Unassembled WGS sequence"/>
</dbReference>
<feature type="transmembrane region" description="Helical" evidence="8">
    <location>
        <begin position="121"/>
        <end position="140"/>
    </location>
</feature>
<dbReference type="PROSITE" id="PS50883">
    <property type="entry name" value="EAL"/>
    <property type="match status" value="1"/>
</dbReference>
<evidence type="ECO:0000256" key="4">
    <source>
        <dbReference type="ARBA" id="ARBA00022597"/>
    </source>
</evidence>
<dbReference type="PANTHER" id="PTHR33121">
    <property type="entry name" value="CYCLIC DI-GMP PHOSPHODIESTERASE PDEF"/>
    <property type="match status" value="1"/>
</dbReference>
<dbReference type="Pfam" id="PF00563">
    <property type="entry name" value="EAL"/>
    <property type="match status" value="1"/>
</dbReference>
<dbReference type="SMART" id="SM00052">
    <property type="entry name" value="EAL"/>
    <property type="match status" value="1"/>
</dbReference>
<dbReference type="InterPro" id="IPR050706">
    <property type="entry name" value="Cyclic-di-GMP_PDE-like"/>
</dbReference>
<feature type="transmembrane region" description="Helical" evidence="8">
    <location>
        <begin position="366"/>
        <end position="384"/>
    </location>
</feature>